<accession>A0ABY6MNJ4</accession>
<dbReference type="Gene3D" id="1.10.530.10">
    <property type="match status" value="1"/>
</dbReference>
<evidence type="ECO:0000256" key="1">
    <source>
        <dbReference type="ARBA" id="ARBA00007734"/>
    </source>
</evidence>
<dbReference type="SUPFAM" id="SSF53955">
    <property type="entry name" value="Lysozyme-like"/>
    <property type="match status" value="1"/>
</dbReference>
<dbReference type="CDD" id="cd00254">
    <property type="entry name" value="LT-like"/>
    <property type="match status" value="1"/>
</dbReference>
<keyword evidence="4" id="KW-1185">Reference proteome</keyword>
<dbReference type="Pfam" id="PF01464">
    <property type="entry name" value="SLT"/>
    <property type="match status" value="1"/>
</dbReference>
<dbReference type="PANTHER" id="PTHR37423">
    <property type="entry name" value="SOLUBLE LYTIC MUREIN TRANSGLYCOSYLASE-RELATED"/>
    <property type="match status" value="1"/>
</dbReference>
<evidence type="ECO:0000313" key="4">
    <source>
        <dbReference type="Proteomes" id="UP001163266"/>
    </source>
</evidence>
<dbReference type="PANTHER" id="PTHR37423:SF2">
    <property type="entry name" value="MEMBRANE-BOUND LYTIC MUREIN TRANSGLYCOSYLASE C"/>
    <property type="match status" value="1"/>
</dbReference>
<dbReference type="EMBL" id="CP110257">
    <property type="protein sequence ID" value="UZD54079.1"/>
    <property type="molecule type" value="Genomic_DNA"/>
</dbReference>
<dbReference type="Proteomes" id="UP001163266">
    <property type="component" value="Chromosome"/>
</dbReference>
<organism evidence="3 4">
    <name type="scientific">Caldimonas aquatica</name>
    <dbReference type="NCBI Taxonomy" id="376175"/>
    <lineage>
        <taxon>Bacteria</taxon>
        <taxon>Pseudomonadati</taxon>
        <taxon>Pseudomonadota</taxon>
        <taxon>Betaproteobacteria</taxon>
        <taxon>Burkholderiales</taxon>
        <taxon>Sphaerotilaceae</taxon>
        <taxon>Caldimonas</taxon>
    </lineage>
</organism>
<gene>
    <name evidence="3" type="ORF">OMP39_10355</name>
</gene>
<dbReference type="InterPro" id="IPR023346">
    <property type="entry name" value="Lysozyme-like_dom_sf"/>
</dbReference>
<name>A0ABY6MNJ4_9BURK</name>
<dbReference type="InterPro" id="IPR008258">
    <property type="entry name" value="Transglycosylase_SLT_dom_1"/>
</dbReference>
<comment type="similarity">
    <text evidence="1">Belongs to the transglycosylase Slt family.</text>
</comment>
<reference evidence="3" key="1">
    <citation type="submission" date="2022-10" db="EMBL/GenBank/DDBJ databases">
        <title>Complete genome sequence of Schlegelella aquatica LMG 23380.</title>
        <authorList>
            <person name="Musilova J."/>
            <person name="Kourilova X."/>
            <person name="Bezdicek M."/>
            <person name="Hermankova K."/>
            <person name="Obruca S."/>
            <person name="Sedlar K."/>
        </authorList>
    </citation>
    <scope>NUCLEOTIDE SEQUENCE</scope>
    <source>
        <strain evidence="3">LMG 23380</strain>
    </source>
</reference>
<feature type="domain" description="Transglycosylase SLT" evidence="2">
    <location>
        <begin position="142"/>
        <end position="219"/>
    </location>
</feature>
<proteinExistence type="inferred from homology"/>
<evidence type="ECO:0000313" key="3">
    <source>
        <dbReference type="EMBL" id="UZD54079.1"/>
    </source>
</evidence>
<dbReference type="RefSeq" id="WP_264891648.1">
    <property type="nucleotide sequence ID" value="NZ_CP110257.1"/>
</dbReference>
<protein>
    <submittedName>
        <fullName evidence="3">Lytic transglycosylase domain-containing protein</fullName>
    </submittedName>
</protein>
<sequence>MTAFESLCRSLESVRNATVASVTVFVKDVGQGLLEISHNGLAMIGLAVIAAGAFGLAQPELRHELETRTLGWLQARHEARLEQSSDGLLTLLAEPAAIQRATAADPRELSKQQAAVATWLARRYRVAPEPVARLVQEAWNVGQRAGVDPTLILAIMAIESGFNPFAQSSVGAQGLMQVMTRVHDDKYEPFGGVHAAFDPIANLRVGVQVLKECIARAGSLEGGLRYYVGAANLDTDGGYVGKVLSEQTYLKRVAAGQKVPIFAPQLLQAAQPAAPEAAASAVPAVDAGPTKNVERVAWAQ</sequence>
<evidence type="ECO:0000259" key="2">
    <source>
        <dbReference type="Pfam" id="PF01464"/>
    </source>
</evidence>